<keyword evidence="1" id="KW-0496">Mitochondrion</keyword>
<feature type="region of interest" description="Disordered" evidence="2">
    <location>
        <begin position="1"/>
        <end position="33"/>
    </location>
</feature>
<reference evidence="4" key="1">
    <citation type="submission" date="2021-01" db="EMBL/GenBank/DDBJ databases">
        <authorList>
            <person name="Corre E."/>
            <person name="Pelletier E."/>
            <person name="Niang G."/>
            <person name="Scheremetjew M."/>
            <person name="Finn R."/>
            <person name="Kale V."/>
            <person name="Holt S."/>
            <person name="Cochrane G."/>
            <person name="Meng A."/>
            <person name="Brown T."/>
            <person name="Cohen L."/>
        </authorList>
    </citation>
    <scope>NUCLEOTIDE SEQUENCE</scope>
    <source>
        <strain evidence="4">308</strain>
    </source>
</reference>
<accession>A0A7S1BET9</accession>
<organism evidence="4">
    <name type="scientific">Corethron hystrix</name>
    <dbReference type="NCBI Taxonomy" id="216773"/>
    <lineage>
        <taxon>Eukaryota</taxon>
        <taxon>Sar</taxon>
        <taxon>Stramenopiles</taxon>
        <taxon>Ochrophyta</taxon>
        <taxon>Bacillariophyta</taxon>
        <taxon>Coscinodiscophyceae</taxon>
        <taxon>Corethrophycidae</taxon>
        <taxon>Corethrales</taxon>
        <taxon>Corethraceae</taxon>
        <taxon>Corethron</taxon>
    </lineage>
</organism>
<keyword evidence="1" id="KW-0811">Translocation</keyword>
<gene>
    <name evidence="4" type="ORF">CHYS00102_LOCUS12210</name>
</gene>
<evidence type="ECO:0000256" key="1">
    <source>
        <dbReference type="RuleBase" id="RU367043"/>
    </source>
</evidence>
<dbReference type="Gene3D" id="1.10.287.810">
    <property type="entry name" value="Mitochondrial import inner membrane translocase subunit tim13 like domains"/>
    <property type="match status" value="1"/>
</dbReference>
<feature type="domain" description="Tim10-like" evidence="3">
    <location>
        <begin position="56"/>
        <end position="118"/>
    </location>
</feature>
<keyword evidence="1" id="KW-0999">Mitochondrion inner membrane</keyword>
<evidence type="ECO:0000256" key="2">
    <source>
        <dbReference type="SAM" id="MobiDB-lite"/>
    </source>
</evidence>
<comment type="subunit">
    <text evidence="1">Heterohexamer.</text>
</comment>
<dbReference type="InterPro" id="IPR004217">
    <property type="entry name" value="Tim10-like"/>
</dbReference>
<protein>
    <recommendedName>
        <fullName evidence="1">Mitochondrial import inner membrane translocase subunit</fullName>
    </recommendedName>
</protein>
<dbReference type="InterPro" id="IPR035427">
    <property type="entry name" value="Tim10-like_dom_sf"/>
</dbReference>
<proteinExistence type="inferred from homology"/>
<comment type="subcellular location">
    <subcellularLocation>
        <location evidence="1">Mitochondrion inner membrane</location>
        <topology evidence="1">Peripheral membrane protein</topology>
        <orientation evidence="1">Intermembrane side</orientation>
    </subcellularLocation>
</comment>
<keyword evidence="1" id="KW-0813">Transport</keyword>
<comment type="similarity">
    <text evidence="1">Belongs to the small Tim family.</text>
</comment>
<sequence length="122" mass="13302">MGWFGSGKKEETPQENTYVSTDEGFSSGDGLDSVNGMENQVAMAAATGGGAAGLVQIQQQIQQQMLVETVVNKLTEMSVDKCISKPETSLSGREVSCIHSQVGKWLDTNEFLMRRLQKKTQQ</sequence>
<dbReference type="AlphaFoldDB" id="A0A7S1BET9"/>
<evidence type="ECO:0000259" key="3">
    <source>
        <dbReference type="Pfam" id="PF02953"/>
    </source>
</evidence>
<dbReference type="Pfam" id="PF02953">
    <property type="entry name" value="zf-Tim10_DDP"/>
    <property type="match status" value="1"/>
</dbReference>
<feature type="compositionally biased region" description="Polar residues" evidence="2">
    <location>
        <begin position="14"/>
        <end position="24"/>
    </location>
</feature>
<comment type="domain">
    <text evidence="1">The twin CX3C motif contains 4 conserved Cys residues that form 2 disulfide bonds in the mitochondrial intermembrane space.</text>
</comment>
<comment type="function">
    <text evidence="1">Mitochondrial intermembrane chaperone that participates in the import and insertion of some multi-pass transmembrane proteins into the mitochondrial inner membrane. Also required for the transfer of beta-barrel precursors from the TOM complex to the sorting and assembly machinery (SAM complex) of the outer membrane. Acts as a chaperone-like protein that protects the hydrophobic precursors from aggregation and guide them through the mitochondrial intermembrane space.</text>
</comment>
<dbReference type="GO" id="GO:0015031">
    <property type="term" value="P:protein transport"/>
    <property type="evidence" value="ECO:0007669"/>
    <property type="project" value="UniProtKB-KW"/>
</dbReference>
<evidence type="ECO:0000313" key="4">
    <source>
        <dbReference type="EMBL" id="CAD8885013.1"/>
    </source>
</evidence>
<dbReference type="SUPFAM" id="SSF144122">
    <property type="entry name" value="Tim10-like"/>
    <property type="match status" value="1"/>
</dbReference>
<keyword evidence="1" id="KW-0472">Membrane</keyword>
<keyword evidence="1" id="KW-0653">Protein transport</keyword>
<dbReference type="GO" id="GO:0005743">
    <property type="term" value="C:mitochondrial inner membrane"/>
    <property type="evidence" value="ECO:0007669"/>
    <property type="project" value="UniProtKB-SubCell"/>
</dbReference>
<name>A0A7S1BET9_9STRA</name>
<dbReference type="EMBL" id="HBFR01016718">
    <property type="protein sequence ID" value="CAD8885013.1"/>
    <property type="molecule type" value="Transcribed_RNA"/>
</dbReference>
<keyword evidence="1" id="KW-1015">Disulfide bond</keyword>
<keyword evidence="1" id="KW-0143">Chaperone</keyword>